<dbReference type="InterPro" id="IPR001173">
    <property type="entry name" value="Glyco_trans_2-like"/>
</dbReference>
<keyword evidence="4" id="KW-1185">Reference proteome</keyword>
<dbReference type="Proteomes" id="UP000031971">
    <property type="component" value="Unassembled WGS sequence"/>
</dbReference>
<accession>A0A0C2YRD8</accession>
<dbReference type="STRING" id="272627.CCC_00749"/>
<evidence type="ECO:0000259" key="2">
    <source>
        <dbReference type="Pfam" id="PF00535"/>
    </source>
</evidence>
<feature type="domain" description="Glycosyltransferase 2-like" evidence="2">
    <location>
        <begin position="5"/>
        <end position="102"/>
    </location>
</feature>
<dbReference type="PANTHER" id="PTHR43630">
    <property type="entry name" value="POLY-BETA-1,6-N-ACETYL-D-GLUCOSAMINE SYNTHASE"/>
    <property type="match status" value="1"/>
</dbReference>
<dbReference type="Gene3D" id="3.90.550.10">
    <property type="entry name" value="Spore Coat Polysaccharide Biosynthesis Protein SpsA, Chain A"/>
    <property type="match status" value="1"/>
</dbReference>
<dbReference type="Pfam" id="PF00535">
    <property type="entry name" value="Glycos_transf_2"/>
    <property type="match status" value="1"/>
</dbReference>
<gene>
    <name evidence="3" type="ORF">CCC_00749</name>
</gene>
<name>A0A0C2YRD8_PARME</name>
<keyword evidence="3" id="KW-0808">Transferase</keyword>
<evidence type="ECO:0000256" key="1">
    <source>
        <dbReference type="ARBA" id="ARBA00038494"/>
    </source>
</evidence>
<dbReference type="InterPro" id="IPR029044">
    <property type="entry name" value="Nucleotide-diphossugar_trans"/>
</dbReference>
<dbReference type="SUPFAM" id="SSF53448">
    <property type="entry name" value="Nucleotide-diphospho-sugar transferases"/>
    <property type="match status" value="1"/>
</dbReference>
<comment type="caution">
    <text evidence="3">The sequence shown here is derived from an EMBL/GenBank/DDBJ whole genome shotgun (WGS) entry which is preliminary data.</text>
</comment>
<dbReference type="PANTHER" id="PTHR43630:SF2">
    <property type="entry name" value="GLYCOSYLTRANSFERASE"/>
    <property type="match status" value="1"/>
</dbReference>
<sequence length="251" mass="28477">MTSLSALVVVCNEEKRLPACLEKLSFADKVVVVLDKCTDSTKDIALAFGAQIVEGRWDLEGDRRNTGIAACDTEWVLEVDADEHVPPALAEEIRRTIATTPFDWHEILVDNYIGERLVRHGWGASYGKAAYPGLFRKSAKTWGRDRVHPSLVWRGQKGPMLQNRLNHYVDKNISDMIRRLDSYSSAKARDLRDRGETWGSTASNIRRLVSRFFKCYVRRGGWREGGYGLIIAICAGLYPLLSHFKAKYEKE</sequence>
<dbReference type="CDD" id="cd02511">
    <property type="entry name" value="Beta4Glucosyltransferase"/>
    <property type="match status" value="1"/>
</dbReference>
<dbReference type="EMBL" id="JXSL01000030">
    <property type="protein sequence ID" value="KIL97688.1"/>
    <property type="molecule type" value="Genomic_DNA"/>
</dbReference>
<organism evidence="3 4">
    <name type="scientific">Paramagnetospirillum magnetotacticum MS-1</name>
    <dbReference type="NCBI Taxonomy" id="272627"/>
    <lineage>
        <taxon>Bacteria</taxon>
        <taxon>Pseudomonadati</taxon>
        <taxon>Pseudomonadota</taxon>
        <taxon>Alphaproteobacteria</taxon>
        <taxon>Rhodospirillales</taxon>
        <taxon>Magnetospirillaceae</taxon>
        <taxon>Paramagnetospirillum</taxon>
    </lineage>
</organism>
<dbReference type="AlphaFoldDB" id="A0A0C2YRD8"/>
<reference evidence="3 4" key="1">
    <citation type="submission" date="2015-01" db="EMBL/GenBank/DDBJ databases">
        <title>Genome Sequence of Magnetospirillum magnetotacticum Strain MS-1.</title>
        <authorList>
            <person name="Marinov G.K."/>
            <person name="Smalley M.D."/>
            <person name="DeSalvo G."/>
        </authorList>
    </citation>
    <scope>NUCLEOTIDE SEQUENCE [LARGE SCALE GENOMIC DNA]</scope>
    <source>
        <strain evidence="3 4">MS-1</strain>
    </source>
</reference>
<dbReference type="GO" id="GO:0016740">
    <property type="term" value="F:transferase activity"/>
    <property type="evidence" value="ECO:0007669"/>
    <property type="project" value="UniProtKB-KW"/>
</dbReference>
<dbReference type="OrthoDB" id="9815923at2"/>
<evidence type="ECO:0000313" key="4">
    <source>
        <dbReference type="Proteomes" id="UP000031971"/>
    </source>
</evidence>
<evidence type="ECO:0000313" key="3">
    <source>
        <dbReference type="EMBL" id="KIL97688.1"/>
    </source>
</evidence>
<dbReference type="RefSeq" id="WP_009871201.1">
    <property type="nucleotide sequence ID" value="NZ_JXSL01000030.1"/>
</dbReference>
<comment type="similarity">
    <text evidence="1">Belongs to the glycosyltransferase 2 family. WaaE/KdtX subfamily.</text>
</comment>
<proteinExistence type="inferred from homology"/>
<protein>
    <submittedName>
        <fullName evidence="3">Glycosyl transferase group 2 family protein</fullName>
    </submittedName>
</protein>